<dbReference type="GO" id="GO:0006357">
    <property type="term" value="P:regulation of transcription by RNA polymerase II"/>
    <property type="evidence" value="ECO:0007669"/>
    <property type="project" value="InterPro"/>
</dbReference>
<comment type="caution">
    <text evidence="2">The sequence shown here is derived from an EMBL/GenBank/DDBJ whole genome shotgun (WGS) entry which is preliminary data.</text>
</comment>
<organism evidence="2 3">
    <name type="scientific">Glomus cerebriforme</name>
    <dbReference type="NCBI Taxonomy" id="658196"/>
    <lineage>
        <taxon>Eukaryota</taxon>
        <taxon>Fungi</taxon>
        <taxon>Fungi incertae sedis</taxon>
        <taxon>Mucoromycota</taxon>
        <taxon>Glomeromycotina</taxon>
        <taxon>Glomeromycetes</taxon>
        <taxon>Glomerales</taxon>
        <taxon>Glomeraceae</taxon>
        <taxon>Glomus</taxon>
    </lineage>
</organism>
<accession>A0A397S0M9</accession>
<protein>
    <recommendedName>
        <fullName evidence="4">HAT C-terminal dimerisation domain-containing protein</fullName>
    </recommendedName>
</protein>
<dbReference type="AlphaFoldDB" id="A0A397S0M9"/>
<sequence>MQKEVEIYKDLADIQGNVLNKCYQVQSIDSLREVNARLLIEISELRRKFAEVETENAKLKQIIEEMQVDDQLYNEAISKRFVKQTSFVIDQQNNDDAKISEKKKMNAFLVEINKKSISDKIKESRQEKKIQNKMIAKDSSSITSDLTYYEEDFSIISTELVTLSEQVVKESILACKSITSGNKSSAGTSPVKLSMVNKQTLTFENTETECQKIPYNQKVEQDLRRELSFTKVDNGNINKTFDIQISELSLEAILIESSKVIVQNIVDLFRVAMKLRHKKILCWYCYYKAYEDRVRNVKSKNGVDDKSARILVYSEIKFLLPNITDIQNIINDFSKKATNTDDIGYEDSVSNWNGHMTSKTNKTEIQANPLGVNILANQLTLASIQAAADLKKQVIEDLIEAFAIADIPLEKVNSLLLFFKKHVKNGGSIPQAPTLRQIYLPNIFERHHQSLKSFFDSNHSLENLIVQLRFNPEEFYVIFRLAFEATYIFDPKYIYTGNISRRDIRQYNAIHKFANPSDELLREWEICCGLGNSEILGKIELNQYWLNKVIQLLILSKITLEYIWLPISSCSIERSFSMYNSLLDSNCQNLSQNSPKKLNMIYFNGIKT</sequence>
<dbReference type="EMBL" id="QKYT01001275">
    <property type="protein sequence ID" value="RIA79478.1"/>
    <property type="molecule type" value="Genomic_DNA"/>
</dbReference>
<evidence type="ECO:0008006" key="4">
    <source>
        <dbReference type="Google" id="ProtNLM"/>
    </source>
</evidence>
<dbReference type="GO" id="GO:0005634">
    <property type="term" value="C:nucleus"/>
    <property type="evidence" value="ECO:0007669"/>
    <property type="project" value="InterPro"/>
</dbReference>
<dbReference type="PANTHER" id="PTHR32344">
    <property type="entry name" value="U1-TYPE DOMAIN-CONTAINING PROTEIN"/>
    <property type="match status" value="1"/>
</dbReference>
<name>A0A397S0M9_9GLOM</name>
<evidence type="ECO:0000313" key="2">
    <source>
        <dbReference type="EMBL" id="RIA79478.1"/>
    </source>
</evidence>
<proteinExistence type="predicted"/>
<dbReference type="OrthoDB" id="2359299at2759"/>
<dbReference type="InterPro" id="IPR033375">
    <property type="entry name" value="Cggbp1"/>
</dbReference>
<evidence type="ECO:0000313" key="3">
    <source>
        <dbReference type="Proteomes" id="UP000265703"/>
    </source>
</evidence>
<feature type="coiled-coil region" evidence="1">
    <location>
        <begin position="28"/>
        <end position="69"/>
    </location>
</feature>
<evidence type="ECO:0000256" key="1">
    <source>
        <dbReference type="SAM" id="Coils"/>
    </source>
</evidence>
<reference evidence="2 3" key="1">
    <citation type="submission" date="2018-06" db="EMBL/GenBank/DDBJ databases">
        <title>Comparative genomics reveals the genomic features of Rhizophagus irregularis, R. cerebriforme, R. diaphanum and Gigaspora rosea, and their symbiotic lifestyle signature.</title>
        <authorList>
            <person name="Morin E."/>
            <person name="San Clemente H."/>
            <person name="Chen E.C.H."/>
            <person name="De La Providencia I."/>
            <person name="Hainaut M."/>
            <person name="Kuo A."/>
            <person name="Kohler A."/>
            <person name="Murat C."/>
            <person name="Tang N."/>
            <person name="Roy S."/>
            <person name="Loubradou J."/>
            <person name="Henrissat B."/>
            <person name="Grigoriev I.V."/>
            <person name="Corradi N."/>
            <person name="Roux C."/>
            <person name="Martin F.M."/>
        </authorList>
    </citation>
    <scope>NUCLEOTIDE SEQUENCE [LARGE SCALE GENOMIC DNA]</scope>
    <source>
        <strain evidence="2 3">DAOM 227022</strain>
    </source>
</reference>
<dbReference type="Proteomes" id="UP000265703">
    <property type="component" value="Unassembled WGS sequence"/>
</dbReference>
<dbReference type="GO" id="GO:0003690">
    <property type="term" value="F:double-stranded DNA binding"/>
    <property type="evidence" value="ECO:0007669"/>
    <property type="project" value="InterPro"/>
</dbReference>
<keyword evidence="1" id="KW-0175">Coiled coil</keyword>
<dbReference type="PANTHER" id="PTHR32344:SF1">
    <property type="entry name" value="U1-TYPE DOMAIN-CONTAINING PROTEIN"/>
    <property type="match status" value="1"/>
</dbReference>
<gene>
    <name evidence="2" type="ORF">C1645_840580</name>
</gene>
<keyword evidence="3" id="KW-1185">Reference proteome</keyword>